<evidence type="ECO:0000313" key="2">
    <source>
        <dbReference type="EMBL" id="MBB4490618.1"/>
    </source>
</evidence>
<protein>
    <recommendedName>
        <fullName evidence="1">Methylase-associated X1 domain-containing protein</fullName>
    </recommendedName>
</protein>
<sequence>MDIVDSSIGTTQALEWKLYSVSRSDKAPLLDFVKGALEAHDCRVVYASAPDRAPFYLVFDTPAGDRQGLLVYAFFANSKLTKNRPDDEHRFQIKYGSNLKGILEVAVDPSHLITTLFLGIDPTEKIFVAADPLMNSPSPMSRSIEFKAEHVEMIRSHGWAVWERDRRPGKSKTRPTAGIEDYRTEVLVGGKQERLLDLIALERIARGLDPGERHLVADKMAVLKPAADVAEHPIVKEFGIAPEALFDLIEGAGRLKMAVRGWVAEQHLFDKLKLIPGVTDCVRLEEDGKPDVSLRWKGGLPILIECKNTLRTTYADGRPKVDFQKTRASKGNPCSRYYRPEDFPVLAACLHSVTENWDFKFALTAELEPHKSCAGRLNSSIGISEPIFTDKPELVFARHYGLTA</sequence>
<dbReference type="Proteomes" id="UP000534590">
    <property type="component" value="Unassembled WGS sequence"/>
</dbReference>
<dbReference type="Pfam" id="PF20296">
    <property type="entry name" value="MTaX1"/>
    <property type="match status" value="1"/>
</dbReference>
<dbReference type="RefSeq" id="WP_135522113.1">
    <property type="nucleotide sequence ID" value="NZ_JACIGN010000007.1"/>
</dbReference>
<gene>
    <name evidence="2" type="ORF">GGE40_002449</name>
</gene>
<name>A0ABR6J6R1_AGRRD</name>
<accession>A0ABR6J6R1</accession>
<comment type="caution">
    <text evidence="2">The sequence shown here is derived from an EMBL/GenBank/DDBJ whole genome shotgun (WGS) entry which is preliminary data.</text>
</comment>
<proteinExistence type="predicted"/>
<organism evidence="2 3">
    <name type="scientific">Agrobacterium radiobacter</name>
    <dbReference type="NCBI Taxonomy" id="362"/>
    <lineage>
        <taxon>Bacteria</taxon>
        <taxon>Pseudomonadati</taxon>
        <taxon>Pseudomonadota</taxon>
        <taxon>Alphaproteobacteria</taxon>
        <taxon>Hyphomicrobiales</taxon>
        <taxon>Rhizobiaceae</taxon>
        <taxon>Rhizobium/Agrobacterium group</taxon>
        <taxon>Agrobacterium</taxon>
        <taxon>Agrobacterium tumefaciens complex</taxon>
    </lineage>
</organism>
<evidence type="ECO:0000259" key="1">
    <source>
        <dbReference type="Pfam" id="PF20296"/>
    </source>
</evidence>
<keyword evidence="3" id="KW-1185">Reference proteome</keyword>
<dbReference type="EMBL" id="JACIHP010000002">
    <property type="protein sequence ID" value="MBB4490618.1"/>
    <property type="molecule type" value="Genomic_DNA"/>
</dbReference>
<evidence type="ECO:0000313" key="3">
    <source>
        <dbReference type="Proteomes" id="UP000534590"/>
    </source>
</evidence>
<feature type="domain" description="Methylase-associated X1" evidence="1">
    <location>
        <begin position="69"/>
        <end position="199"/>
    </location>
</feature>
<reference evidence="2 3" key="1">
    <citation type="submission" date="2020-08" db="EMBL/GenBank/DDBJ databases">
        <title>Genomic Encyclopedia of Type Strains, Phase IV (KMG-V): Genome sequencing to study the core and pangenomes of soil and plant-associated prokaryotes.</title>
        <authorList>
            <person name="Whitman W."/>
        </authorList>
    </citation>
    <scope>NUCLEOTIDE SEQUENCE [LARGE SCALE GENOMIC DNA]</scope>
    <source>
        <strain evidence="2 3">SEMIA 461</strain>
    </source>
</reference>
<dbReference type="InterPro" id="IPR046894">
    <property type="entry name" value="MTaX1"/>
</dbReference>